<gene>
    <name evidence="1" type="ORF">RSO01_38030</name>
</gene>
<dbReference type="AlphaFoldDB" id="A0A512NCG3"/>
<evidence type="ECO:0000313" key="1">
    <source>
        <dbReference type="EMBL" id="GEP56637.1"/>
    </source>
</evidence>
<name>A0A512NCG3_9HYPH</name>
<accession>A0A512NCG3</accession>
<protein>
    <recommendedName>
        <fullName evidence="3">Sulfite reductase</fullName>
    </recommendedName>
</protein>
<dbReference type="Pfam" id="PF11011">
    <property type="entry name" value="DUF2849"/>
    <property type="match status" value="1"/>
</dbReference>
<keyword evidence="2" id="KW-1185">Reference proteome</keyword>
<dbReference type="OrthoDB" id="9815695at2"/>
<reference evidence="1 2" key="1">
    <citation type="submission" date="2019-07" db="EMBL/GenBank/DDBJ databases">
        <title>Whole genome shotgun sequence of Reyranella soli NBRC 108950.</title>
        <authorList>
            <person name="Hosoyama A."/>
            <person name="Uohara A."/>
            <person name="Ohji S."/>
            <person name="Ichikawa N."/>
        </authorList>
    </citation>
    <scope>NUCLEOTIDE SEQUENCE [LARGE SCALE GENOMIC DNA]</scope>
    <source>
        <strain evidence="1 2">NBRC 108950</strain>
    </source>
</reference>
<dbReference type="RefSeq" id="WP_147150779.1">
    <property type="nucleotide sequence ID" value="NZ_BKAJ01000068.1"/>
</dbReference>
<sequence length="104" mass="11354">MAKNLSGDLSVASANRLVDGVVVFLDDAGQWTTRFELAAVARDKRAGEILLERARAEAFDVIDPFLVAVIEDDDGRFEPISLREKIRVSGLTFDAIAADAVRYA</sequence>
<dbReference type="InterPro" id="IPR021270">
    <property type="entry name" value="DUF2849"/>
</dbReference>
<proteinExistence type="predicted"/>
<organism evidence="1 2">
    <name type="scientific">Reyranella soli</name>
    <dbReference type="NCBI Taxonomy" id="1230389"/>
    <lineage>
        <taxon>Bacteria</taxon>
        <taxon>Pseudomonadati</taxon>
        <taxon>Pseudomonadota</taxon>
        <taxon>Alphaproteobacteria</taxon>
        <taxon>Hyphomicrobiales</taxon>
        <taxon>Reyranellaceae</taxon>
        <taxon>Reyranella</taxon>
    </lineage>
</organism>
<dbReference type="EMBL" id="BKAJ01000068">
    <property type="protein sequence ID" value="GEP56637.1"/>
    <property type="molecule type" value="Genomic_DNA"/>
</dbReference>
<evidence type="ECO:0008006" key="3">
    <source>
        <dbReference type="Google" id="ProtNLM"/>
    </source>
</evidence>
<evidence type="ECO:0000313" key="2">
    <source>
        <dbReference type="Proteomes" id="UP000321058"/>
    </source>
</evidence>
<dbReference type="Proteomes" id="UP000321058">
    <property type="component" value="Unassembled WGS sequence"/>
</dbReference>
<comment type="caution">
    <text evidence="1">The sequence shown here is derived from an EMBL/GenBank/DDBJ whole genome shotgun (WGS) entry which is preliminary data.</text>
</comment>